<dbReference type="Proteomes" id="UP001347796">
    <property type="component" value="Unassembled WGS sequence"/>
</dbReference>
<dbReference type="AlphaFoldDB" id="A0AAN8JDA9"/>
<dbReference type="GO" id="GO:0030041">
    <property type="term" value="P:actin filament polymerization"/>
    <property type="evidence" value="ECO:0007669"/>
    <property type="project" value="TreeGrafter"/>
</dbReference>
<accession>A0AAN8JDA9</accession>
<evidence type="ECO:0000313" key="3">
    <source>
        <dbReference type="EMBL" id="KAK6172895.1"/>
    </source>
</evidence>
<dbReference type="PANTHER" id="PTHR23065">
    <property type="entry name" value="PROLINE-SERINE-THREONINE PHOSPHATASE INTERACTING PROTEIN 1"/>
    <property type="match status" value="1"/>
</dbReference>
<dbReference type="EMBL" id="JAZGQO010000011">
    <property type="protein sequence ID" value="KAK6172895.1"/>
    <property type="molecule type" value="Genomic_DNA"/>
</dbReference>
<evidence type="ECO:0000256" key="1">
    <source>
        <dbReference type="PROSITE-ProRule" id="PRU01077"/>
    </source>
</evidence>
<dbReference type="Gene3D" id="1.20.1270.60">
    <property type="entry name" value="Arfaptin homology (AH) domain/BAR domain"/>
    <property type="match status" value="1"/>
</dbReference>
<protein>
    <recommendedName>
        <fullName evidence="2">F-BAR domain-containing protein</fullName>
    </recommendedName>
</protein>
<dbReference type="InterPro" id="IPR031160">
    <property type="entry name" value="F_BAR_dom"/>
</dbReference>
<dbReference type="GO" id="GO:0005886">
    <property type="term" value="C:plasma membrane"/>
    <property type="evidence" value="ECO:0007669"/>
    <property type="project" value="TreeGrafter"/>
</dbReference>
<dbReference type="SUPFAM" id="SSF103657">
    <property type="entry name" value="BAR/IMD domain-like"/>
    <property type="match status" value="1"/>
</dbReference>
<dbReference type="PANTHER" id="PTHR23065:SF61">
    <property type="entry name" value="PROLINE-SERINE-THREONINE PHOSPHATASE-INTERACTING PROTEIN 2-LIKE"/>
    <property type="match status" value="1"/>
</dbReference>
<keyword evidence="1" id="KW-0175">Coiled coil</keyword>
<evidence type="ECO:0000259" key="2">
    <source>
        <dbReference type="PROSITE" id="PS51741"/>
    </source>
</evidence>
<proteinExistence type="predicted"/>
<dbReference type="InterPro" id="IPR027267">
    <property type="entry name" value="AH/BAR_dom_sf"/>
</dbReference>
<name>A0AAN8JDA9_PATCE</name>
<evidence type="ECO:0000313" key="4">
    <source>
        <dbReference type="Proteomes" id="UP001347796"/>
    </source>
</evidence>
<dbReference type="GO" id="GO:0005737">
    <property type="term" value="C:cytoplasm"/>
    <property type="evidence" value="ECO:0007669"/>
    <property type="project" value="TreeGrafter"/>
</dbReference>
<gene>
    <name evidence="3" type="ORF">SNE40_016465</name>
</gene>
<reference evidence="3 4" key="1">
    <citation type="submission" date="2024-01" db="EMBL/GenBank/DDBJ databases">
        <title>The genome of the rayed Mediterranean limpet Patella caerulea (Linnaeus, 1758).</title>
        <authorList>
            <person name="Anh-Thu Weber A."/>
            <person name="Halstead-Nussloch G."/>
        </authorList>
    </citation>
    <scope>NUCLEOTIDE SEQUENCE [LARGE SCALE GENOMIC DNA]</scope>
    <source>
        <strain evidence="3">AATW-2023a</strain>
        <tissue evidence="3">Whole specimen</tissue>
    </source>
</reference>
<dbReference type="Pfam" id="PF00611">
    <property type="entry name" value="FCH"/>
    <property type="match status" value="1"/>
</dbReference>
<dbReference type="PROSITE" id="PS51741">
    <property type="entry name" value="F_BAR"/>
    <property type="match status" value="1"/>
</dbReference>
<dbReference type="SMART" id="SM00055">
    <property type="entry name" value="FCH"/>
    <property type="match status" value="1"/>
</dbReference>
<dbReference type="InterPro" id="IPR001060">
    <property type="entry name" value="FCH_dom"/>
</dbReference>
<organism evidence="3 4">
    <name type="scientific">Patella caerulea</name>
    <name type="common">Rayed Mediterranean limpet</name>
    <dbReference type="NCBI Taxonomy" id="87958"/>
    <lineage>
        <taxon>Eukaryota</taxon>
        <taxon>Metazoa</taxon>
        <taxon>Spiralia</taxon>
        <taxon>Lophotrochozoa</taxon>
        <taxon>Mollusca</taxon>
        <taxon>Gastropoda</taxon>
        <taxon>Patellogastropoda</taxon>
        <taxon>Patelloidea</taxon>
        <taxon>Patellidae</taxon>
        <taxon>Patella</taxon>
    </lineage>
</organism>
<feature type="domain" description="F-BAR" evidence="2">
    <location>
        <begin position="5"/>
        <end position="266"/>
    </location>
</feature>
<dbReference type="GO" id="GO:0051015">
    <property type="term" value="F:actin filament binding"/>
    <property type="evidence" value="ECO:0007669"/>
    <property type="project" value="TreeGrafter"/>
</dbReference>
<dbReference type="GO" id="GO:0005884">
    <property type="term" value="C:actin filament"/>
    <property type="evidence" value="ECO:0007669"/>
    <property type="project" value="TreeGrafter"/>
</dbReference>
<comment type="caution">
    <text evidence="3">The sequence shown here is derived from an EMBL/GenBank/DDBJ whole genome shotgun (WGS) entry which is preliminary data.</text>
</comment>
<keyword evidence="4" id="KW-1185">Reference proteome</keyword>
<sequence>MSKMTSFNEAFWGTDYLSTSGFDTMVKRVLDGKSLCKDMEGYFKQRAKMEADYSKSLASLSKSLKSRDNIGQLEVSWNALRQEMDVAMKIHADASHFFSQLADETRKFIEEGNSKRKPAEEKMKKCHQVKATNYNKMVTAKKQYNQRCKDSDTAKQNYSLLKTTVTVTAKELDKARNHADKCAEQAAKADNAYQESVKGLEDARIQWEQEMVTASEIFQAMEEERIDFSRDVVWTATNVDSKIAVDIDECCERVRAKLELCDVKDDICSFIERFRTGEARPMAIPYENYYGVVNENHYAEI</sequence>